<evidence type="ECO:0000313" key="2">
    <source>
        <dbReference type="Proteomes" id="UP000094112"/>
    </source>
</evidence>
<sequence length="159" mass="18574">MIDLLDHIIDLYKQDWENLKLQHAEVKVMTSDKIQSVKSKIDAIRNPETVVIDILNLYNERPQPLYMRLLKSPSLLKLKFNKHLAKTASKPLQKTYDSTIDDDEASDTESYLQYVTVKDQLDDVCNELSKFRDSSSSNYENYQGLVGENPYKEEEYTYI</sequence>
<evidence type="ECO:0000313" key="1">
    <source>
        <dbReference type="EMBL" id="ODQ58080.1"/>
    </source>
</evidence>
<reference evidence="1 2" key="1">
    <citation type="journal article" date="2016" name="Proc. Natl. Acad. Sci. U.S.A.">
        <title>Comparative genomics of biotechnologically important yeasts.</title>
        <authorList>
            <person name="Riley R."/>
            <person name="Haridas S."/>
            <person name="Wolfe K.H."/>
            <person name="Lopes M.R."/>
            <person name="Hittinger C.T."/>
            <person name="Goeker M."/>
            <person name="Salamov A.A."/>
            <person name="Wisecaver J.H."/>
            <person name="Long T.M."/>
            <person name="Calvey C.H."/>
            <person name="Aerts A.L."/>
            <person name="Barry K.W."/>
            <person name="Choi C."/>
            <person name="Clum A."/>
            <person name="Coughlan A.Y."/>
            <person name="Deshpande S."/>
            <person name="Douglass A.P."/>
            <person name="Hanson S.J."/>
            <person name="Klenk H.-P."/>
            <person name="LaButti K.M."/>
            <person name="Lapidus A."/>
            <person name="Lindquist E.A."/>
            <person name="Lipzen A.M."/>
            <person name="Meier-Kolthoff J.P."/>
            <person name="Ohm R.A."/>
            <person name="Otillar R.P."/>
            <person name="Pangilinan J.L."/>
            <person name="Peng Y."/>
            <person name="Rokas A."/>
            <person name="Rosa C.A."/>
            <person name="Scheuner C."/>
            <person name="Sibirny A.A."/>
            <person name="Slot J.C."/>
            <person name="Stielow J.B."/>
            <person name="Sun H."/>
            <person name="Kurtzman C.P."/>
            <person name="Blackwell M."/>
            <person name="Grigoriev I.V."/>
            <person name="Jeffries T.W."/>
        </authorList>
    </citation>
    <scope>NUCLEOTIDE SEQUENCE [LARGE SCALE GENOMIC DNA]</scope>
    <source>
        <strain evidence="2">ATCC 58044 / CBS 1984 / NCYC 433 / NRRL Y-366-8</strain>
    </source>
</reference>
<protein>
    <submittedName>
        <fullName evidence="1">Uncharacterized protein</fullName>
    </submittedName>
</protein>
<dbReference type="AlphaFoldDB" id="A0A1E3NYK9"/>
<gene>
    <name evidence="1" type="ORF">WICANDRAFT_64226</name>
</gene>
<proteinExistence type="predicted"/>
<dbReference type="EMBL" id="KV454212">
    <property type="protein sequence ID" value="ODQ58080.1"/>
    <property type="molecule type" value="Genomic_DNA"/>
</dbReference>
<name>A0A1E3NYK9_WICAA</name>
<dbReference type="Proteomes" id="UP000094112">
    <property type="component" value="Unassembled WGS sequence"/>
</dbReference>
<organism evidence="1 2">
    <name type="scientific">Wickerhamomyces anomalus (strain ATCC 58044 / CBS 1984 / NCYC 433 / NRRL Y-366-8)</name>
    <name type="common">Yeast</name>
    <name type="synonym">Hansenula anomala</name>
    <dbReference type="NCBI Taxonomy" id="683960"/>
    <lineage>
        <taxon>Eukaryota</taxon>
        <taxon>Fungi</taxon>
        <taxon>Dikarya</taxon>
        <taxon>Ascomycota</taxon>
        <taxon>Saccharomycotina</taxon>
        <taxon>Saccharomycetes</taxon>
        <taxon>Phaffomycetales</taxon>
        <taxon>Wickerhamomycetaceae</taxon>
        <taxon>Wickerhamomyces</taxon>
    </lineage>
</organism>
<keyword evidence="2" id="KW-1185">Reference proteome</keyword>
<dbReference type="GeneID" id="30200936"/>
<accession>A0A1E3NYK9</accession>
<dbReference type="RefSeq" id="XP_019037287.1">
    <property type="nucleotide sequence ID" value="XM_019183690.1"/>
</dbReference>